<protein>
    <submittedName>
        <fullName evidence="2">Uncharacterized protein</fullName>
    </submittedName>
</protein>
<dbReference type="Proteomes" id="UP000623678">
    <property type="component" value="Unassembled WGS sequence"/>
</dbReference>
<gene>
    <name evidence="2" type="ORF">H8705_06665</name>
</gene>
<keyword evidence="3" id="KW-1185">Reference proteome</keyword>
<feature type="region of interest" description="Disordered" evidence="1">
    <location>
        <begin position="167"/>
        <end position="188"/>
    </location>
</feature>
<dbReference type="RefSeq" id="WP_262395046.1">
    <property type="nucleotide sequence ID" value="NZ_JACRTD010000004.1"/>
</dbReference>
<sequence length="296" mass="33210">MPDIKLKIQIGNANVELEGEGAVIQTIFSQLCESGLGALDSQSGKPPISTVPAAKPSPPLKITGAADAQVKETFPSIEVILSKNLPRTESEWILIYAFYASKFGMVPVSRDEIRGVYRQTGRLTRSRSNNFSSNLQNLHASGYLSSSDNLTYALTPAGSNKIQEILTQPQTAKSPSPKKRSKRNPPTYRLVSLPLDNKQKEDLNLFYHSMHLTSRVDQVVVLFYWMHKNKLLDVIDKDTAFTLLRIVKEPITFNIPQALSNASTRNRYIRSNGEKGRYLLDEKGEDYVTHKLMDRK</sequence>
<evidence type="ECO:0000313" key="3">
    <source>
        <dbReference type="Proteomes" id="UP000623678"/>
    </source>
</evidence>
<accession>A0A926ERF0</accession>
<evidence type="ECO:0000313" key="2">
    <source>
        <dbReference type="EMBL" id="MBC8585262.1"/>
    </source>
</evidence>
<name>A0A926ERF0_9FIRM</name>
<proteinExistence type="predicted"/>
<comment type="caution">
    <text evidence="2">The sequence shown here is derived from an EMBL/GenBank/DDBJ whole genome shotgun (WGS) entry which is preliminary data.</text>
</comment>
<dbReference type="AlphaFoldDB" id="A0A926ERF0"/>
<dbReference type="EMBL" id="JACRTD010000004">
    <property type="protein sequence ID" value="MBC8585262.1"/>
    <property type="molecule type" value="Genomic_DNA"/>
</dbReference>
<organism evidence="2 3">
    <name type="scientific">Youxingia wuxianensis</name>
    <dbReference type="NCBI Taxonomy" id="2763678"/>
    <lineage>
        <taxon>Bacteria</taxon>
        <taxon>Bacillati</taxon>
        <taxon>Bacillota</taxon>
        <taxon>Clostridia</taxon>
        <taxon>Eubacteriales</taxon>
        <taxon>Oscillospiraceae</taxon>
        <taxon>Youxingia</taxon>
    </lineage>
</organism>
<evidence type="ECO:0000256" key="1">
    <source>
        <dbReference type="SAM" id="MobiDB-lite"/>
    </source>
</evidence>
<reference evidence="2" key="1">
    <citation type="submission" date="2020-08" db="EMBL/GenBank/DDBJ databases">
        <title>Genome public.</title>
        <authorList>
            <person name="Liu C."/>
            <person name="Sun Q."/>
        </authorList>
    </citation>
    <scope>NUCLEOTIDE SEQUENCE</scope>
    <source>
        <strain evidence="2">NSJ-64</strain>
    </source>
</reference>